<protein>
    <submittedName>
        <fullName evidence="6">Hydroxyglutarate oxidase</fullName>
    </submittedName>
</protein>
<dbReference type="InterPro" id="IPR036188">
    <property type="entry name" value="FAD/NAD-bd_sf"/>
</dbReference>
<name>A0A199XRV0_9FLAO</name>
<dbReference type="Gene3D" id="1.10.8.260">
    <property type="entry name" value="HI0933 insert domain-like"/>
    <property type="match status" value="1"/>
</dbReference>
<comment type="cofactor">
    <cofactor evidence="1">
        <name>FAD</name>
        <dbReference type="ChEBI" id="CHEBI:57692"/>
    </cofactor>
</comment>
<feature type="domain" description="RsdA/BaiN/AoA(So)-like insert" evidence="5">
    <location>
        <begin position="185"/>
        <end position="345"/>
    </location>
</feature>
<comment type="caution">
    <text evidence="6">The sequence shown here is derived from an EMBL/GenBank/DDBJ whole genome shotgun (WGS) entry which is preliminary data.</text>
</comment>
<sequence>MMYDCLIVGGGAAGFFTAINIVERNPKAKVAILERGAEVLGKVRISGGGRCNVTHACFEPNELVKFYPRGEKELRGPFHQFCSGDTIEWFERHGVALKIEDDGRMFPVSNSSQTIIDCFLKATQQLGIKVLTGQSVQSIFKKDNYWKIDTQNQNYQAENLILATGSNPKIWEMLQEFGHAIIPPVPSLFTFNTKDSRIKELPGISAKVTVRVKDTKLEATGPLLITHWGMSGPAILKLSAWGARILHDKNYQFTLLVNWLNTIDTEEAIAHLKTLKQEQAKKTVAKKSPFELTNRLWESLVLAAGISTETKWADLSKTQLQHLAQQLTNGVFLINGKSTFKEEFVTAGGIDLKEINFKTMESKIHPNLYFAGEIVNIDAITGGFNFQNAWTSGFIVANAVG</sequence>
<dbReference type="Proteomes" id="UP000093807">
    <property type="component" value="Unassembled WGS sequence"/>
</dbReference>
<dbReference type="PATRIC" id="fig|29536.5.peg.1754"/>
<dbReference type="PRINTS" id="PR00368">
    <property type="entry name" value="FADPNR"/>
</dbReference>
<dbReference type="Pfam" id="PF22780">
    <property type="entry name" value="HI0933_like_1st"/>
    <property type="match status" value="1"/>
</dbReference>
<keyword evidence="3" id="KW-0274">FAD</keyword>
<evidence type="ECO:0000313" key="7">
    <source>
        <dbReference type="Proteomes" id="UP000093807"/>
    </source>
</evidence>
<evidence type="ECO:0000256" key="3">
    <source>
        <dbReference type="ARBA" id="ARBA00022827"/>
    </source>
</evidence>
<dbReference type="PRINTS" id="PR00411">
    <property type="entry name" value="PNDRDTASEI"/>
</dbReference>
<dbReference type="Pfam" id="PF03486">
    <property type="entry name" value="HI0933_like"/>
    <property type="match status" value="1"/>
</dbReference>
<dbReference type="Gene3D" id="2.40.30.10">
    <property type="entry name" value="Translation factors"/>
    <property type="match status" value="1"/>
</dbReference>
<evidence type="ECO:0000259" key="5">
    <source>
        <dbReference type="Pfam" id="PF22780"/>
    </source>
</evidence>
<evidence type="ECO:0000313" key="6">
    <source>
        <dbReference type="EMBL" id="OAZ03981.1"/>
    </source>
</evidence>
<dbReference type="SUPFAM" id="SSF160996">
    <property type="entry name" value="HI0933 insert domain-like"/>
    <property type="match status" value="1"/>
</dbReference>
<dbReference type="EMBL" id="JMTM01000046">
    <property type="protein sequence ID" value="OAZ03981.1"/>
    <property type="molecule type" value="Genomic_DNA"/>
</dbReference>
<dbReference type="InterPro" id="IPR057661">
    <property type="entry name" value="RsdA/BaiN/AoA(So)_Rossmann"/>
</dbReference>
<dbReference type="NCBIfam" id="TIGR00275">
    <property type="entry name" value="aminoacetone oxidase family FAD-binding enzyme"/>
    <property type="match status" value="1"/>
</dbReference>
<organism evidence="6 7">
    <name type="scientific">Flavobacterium succinicans</name>
    <dbReference type="NCBI Taxonomy" id="29536"/>
    <lineage>
        <taxon>Bacteria</taxon>
        <taxon>Pseudomonadati</taxon>
        <taxon>Bacteroidota</taxon>
        <taxon>Flavobacteriia</taxon>
        <taxon>Flavobacteriales</taxon>
        <taxon>Flavobacteriaceae</taxon>
        <taxon>Flavobacterium</taxon>
    </lineage>
</organism>
<dbReference type="PANTHER" id="PTHR42887:SF2">
    <property type="entry name" value="OS12G0638800 PROTEIN"/>
    <property type="match status" value="1"/>
</dbReference>
<dbReference type="SUPFAM" id="SSF51905">
    <property type="entry name" value="FAD/NAD(P)-binding domain"/>
    <property type="match status" value="1"/>
</dbReference>
<dbReference type="Gene3D" id="3.50.50.60">
    <property type="entry name" value="FAD/NAD(P)-binding domain"/>
    <property type="match status" value="1"/>
</dbReference>
<evidence type="ECO:0000256" key="2">
    <source>
        <dbReference type="ARBA" id="ARBA00022630"/>
    </source>
</evidence>
<evidence type="ECO:0000256" key="1">
    <source>
        <dbReference type="ARBA" id="ARBA00001974"/>
    </source>
</evidence>
<dbReference type="InterPro" id="IPR004792">
    <property type="entry name" value="BaiN-like"/>
</dbReference>
<dbReference type="InterPro" id="IPR023166">
    <property type="entry name" value="BaiN-like_dom_sf"/>
</dbReference>
<dbReference type="InterPro" id="IPR055178">
    <property type="entry name" value="RsdA/BaiN/AoA(So)-like_dom"/>
</dbReference>
<feature type="domain" description="RsdA/BaiN/AoA(So)-like Rossmann fold-like" evidence="4">
    <location>
        <begin position="4"/>
        <end position="398"/>
    </location>
</feature>
<reference evidence="6 7" key="1">
    <citation type="submission" date="2016-06" db="EMBL/GenBank/DDBJ databases">
        <title>Draft genome sequence of Flavobacterium succinicans strain DD5b.</title>
        <authorList>
            <person name="Poehlein A."/>
            <person name="Daniel R."/>
            <person name="Simeonova D.D."/>
        </authorList>
    </citation>
    <scope>NUCLEOTIDE SEQUENCE [LARGE SCALE GENOMIC DNA]</scope>
    <source>
        <strain evidence="6 7">DD5b</strain>
    </source>
</reference>
<gene>
    <name evidence="6" type="ORF">FLB_16710</name>
</gene>
<keyword evidence="2" id="KW-0285">Flavoprotein</keyword>
<proteinExistence type="predicted"/>
<evidence type="ECO:0000259" key="4">
    <source>
        <dbReference type="Pfam" id="PF03486"/>
    </source>
</evidence>
<dbReference type="PANTHER" id="PTHR42887">
    <property type="entry name" value="OS12G0638800 PROTEIN"/>
    <property type="match status" value="1"/>
</dbReference>
<accession>A0A199XRV0</accession>
<dbReference type="AlphaFoldDB" id="A0A199XRV0"/>
<dbReference type="RefSeq" id="WP_064715475.1">
    <property type="nucleotide sequence ID" value="NZ_JMTM01000046.1"/>
</dbReference>
<keyword evidence="7" id="KW-1185">Reference proteome</keyword>